<dbReference type="SUPFAM" id="SSF54495">
    <property type="entry name" value="UBC-like"/>
    <property type="match status" value="1"/>
</dbReference>
<comment type="caution">
    <text evidence="8">The sequence shown here is derived from an EMBL/GenBank/DDBJ whole genome shotgun (WGS) entry which is preliminary data.</text>
</comment>
<dbReference type="Gene3D" id="3.10.110.10">
    <property type="entry name" value="Ubiquitin Conjugating Enzyme"/>
    <property type="match status" value="1"/>
</dbReference>
<gene>
    <name evidence="8" type="ORF">OGAPHI_003647</name>
</gene>
<dbReference type="InterPro" id="IPR001498">
    <property type="entry name" value="Impact_N"/>
</dbReference>
<dbReference type="GO" id="GO:0140469">
    <property type="term" value="P:GCN2-mediated signaling"/>
    <property type="evidence" value="ECO:0007669"/>
    <property type="project" value="TreeGrafter"/>
</dbReference>
<dbReference type="OrthoDB" id="69641at2759"/>
<reference evidence="8" key="1">
    <citation type="journal article" date="2021" name="Open Biol.">
        <title>Shared evolutionary footprints suggest mitochondrial oxidative damage underlies multiple complex I losses in fungi.</title>
        <authorList>
            <person name="Schikora-Tamarit M.A."/>
            <person name="Marcet-Houben M."/>
            <person name="Nosek J."/>
            <person name="Gabaldon T."/>
        </authorList>
    </citation>
    <scope>NUCLEOTIDE SEQUENCE</scope>
    <source>
        <strain evidence="8">CBS6075</strain>
    </source>
</reference>
<dbReference type="GeneID" id="70235612"/>
<evidence type="ECO:0000256" key="1">
    <source>
        <dbReference type="ARBA" id="ARBA00004496"/>
    </source>
</evidence>
<dbReference type="Pfam" id="PF05773">
    <property type="entry name" value="RWD"/>
    <property type="match status" value="1"/>
</dbReference>
<dbReference type="Proteomes" id="UP000769157">
    <property type="component" value="Unassembled WGS sequence"/>
</dbReference>
<dbReference type="InterPro" id="IPR023582">
    <property type="entry name" value="Impact"/>
</dbReference>
<evidence type="ECO:0000256" key="6">
    <source>
        <dbReference type="ARBA" id="ARBA00023016"/>
    </source>
</evidence>
<dbReference type="InterPro" id="IPR006575">
    <property type="entry name" value="RWD_dom"/>
</dbReference>
<keyword evidence="9" id="KW-1185">Reference proteome</keyword>
<evidence type="ECO:0000313" key="9">
    <source>
        <dbReference type="Proteomes" id="UP000769157"/>
    </source>
</evidence>
<dbReference type="InterPro" id="IPR020569">
    <property type="entry name" value="UPF0029_Impact_CS"/>
</dbReference>
<evidence type="ECO:0000256" key="5">
    <source>
        <dbReference type="ARBA" id="ARBA00022845"/>
    </source>
</evidence>
<evidence type="ECO:0000256" key="4">
    <source>
        <dbReference type="ARBA" id="ARBA00022491"/>
    </source>
</evidence>
<dbReference type="Pfam" id="PF01205">
    <property type="entry name" value="Impact_N"/>
    <property type="match status" value="1"/>
</dbReference>
<dbReference type="GO" id="GO:0005737">
    <property type="term" value="C:cytoplasm"/>
    <property type="evidence" value="ECO:0007669"/>
    <property type="project" value="UniProtKB-SubCell"/>
</dbReference>
<evidence type="ECO:0000259" key="7">
    <source>
        <dbReference type="PROSITE" id="PS50908"/>
    </source>
</evidence>
<proteinExistence type="inferred from homology"/>
<evidence type="ECO:0000313" key="8">
    <source>
        <dbReference type="EMBL" id="KAH3665463.1"/>
    </source>
</evidence>
<accession>A0A9P8T411</accession>
<evidence type="ECO:0000256" key="3">
    <source>
        <dbReference type="ARBA" id="ARBA00022490"/>
    </source>
</evidence>
<keyword evidence="4" id="KW-0678">Repressor</keyword>
<evidence type="ECO:0000256" key="2">
    <source>
        <dbReference type="ARBA" id="ARBA00007665"/>
    </source>
</evidence>
<dbReference type="PANTHER" id="PTHR16301:SF25">
    <property type="entry name" value="PROTEIN IMPACT"/>
    <property type="match status" value="1"/>
</dbReference>
<dbReference type="InterPro" id="IPR020568">
    <property type="entry name" value="Ribosomal_Su5_D2-typ_SF"/>
</dbReference>
<comment type="subcellular location">
    <subcellularLocation>
        <location evidence="1">Cytoplasm</location>
    </subcellularLocation>
</comment>
<dbReference type="InterPro" id="IPR016135">
    <property type="entry name" value="UBQ-conjugating_enzyme/RWD"/>
</dbReference>
<feature type="domain" description="RWD" evidence="7">
    <location>
        <begin position="54"/>
        <end position="150"/>
    </location>
</feature>
<dbReference type="InterPro" id="IPR036956">
    <property type="entry name" value="Impact_N_sf"/>
</dbReference>
<dbReference type="Gene3D" id="3.30.230.30">
    <property type="entry name" value="Impact, N-terminal domain"/>
    <property type="match status" value="1"/>
</dbReference>
<name>A0A9P8T411_9ASCO</name>
<keyword evidence="6" id="KW-0346">Stress response</keyword>
<sequence>MASEYSLAESMKFPFLNASFPRAFNSSTLMVIYWRLYKSYFFLKYFLMSQDLKDELDALEAIYPGCYDYISPLVYRFRIPQYEYISIKIRFTNEYPEQIPKILDVRCDRRGFDEKHVAELLQEVLDSIFTPGIVCIFDFFTECDAILYNGDDSEEPAEAVVEISRFQSEEPEEAETVDQPDTEELADQLDESLYVDYKYDEARERANAKSKKVQPARQLDPLANWSISEAISDRKSTFVGFARSVDSVEDAFEYLDLLKQDRKVMKASHNMTAWRIKNPHTGAQYQDCDDDGETAAGGRLLHLLSIMDVWNVMVVVSRWFGGTHIGPDRFKHINACARDAIVKGGFEIAEGKKKKKK</sequence>
<dbReference type="PANTHER" id="PTHR16301">
    <property type="entry name" value="IMPACT-RELATED"/>
    <property type="match status" value="1"/>
</dbReference>
<comment type="similarity">
    <text evidence="2">Belongs to the IMPACT family.</text>
</comment>
<organism evidence="8 9">
    <name type="scientific">Ogataea philodendri</name>
    <dbReference type="NCBI Taxonomy" id="1378263"/>
    <lineage>
        <taxon>Eukaryota</taxon>
        <taxon>Fungi</taxon>
        <taxon>Dikarya</taxon>
        <taxon>Ascomycota</taxon>
        <taxon>Saccharomycotina</taxon>
        <taxon>Pichiomycetes</taxon>
        <taxon>Pichiales</taxon>
        <taxon>Pichiaceae</taxon>
        <taxon>Ogataea</taxon>
    </lineage>
</organism>
<protein>
    <recommendedName>
        <fullName evidence="7">RWD domain-containing protein</fullName>
    </recommendedName>
</protein>
<dbReference type="PROSITE" id="PS50908">
    <property type="entry name" value="RWD"/>
    <property type="match status" value="1"/>
</dbReference>
<dbReference type="GO" id="GO:0006446">
    <property type="term" value="P:regulation of translational initiation"/>
    <property type="evidence" value="ECO:0007669"/>
    <property type="project" value="TreeGrafter"/>
</dbReference>
<dbReference type="SUPFAM" id="SSF54211">
    <property type="entry name" value="Ribosomal protein S5 domain 2-like"/>
    <property type="match status" value="1"/>
</dbReference>
<reference evidence="8" key="2">
    <citation type="submission" date="2021-01" db="EMBL/GenBank/DDBJ databases">
        <authorList>
            <person name="Schikora-Tamarit M.A."/>
        </authorList>
    </citation>
    <scope>NUCLEOTIDE SEQUENCE</scope>
    <source>
        <strain evidence="8">CBS6075</strain>
    </source>
</reference>
<dbReference type="PROSITE" id="PS00910">
    <property type="entry name" value="UPF0029"/>
    <property type="match status" value="1"/>
</dbReference>
<dbReference type="EMBL" id="JAEUBE010000295">
    <property type="protein sequence ID" value="KAH3665463.1"/>
    <property type="molecule type" value="Genomic_DNA"/>
</dbReference>
<keyword evidence="5" id="KW-0810">Translation regulation</keyword>
<keyword evidence="3" id="KW-0963">Cytoplasm</keyword>
<dbReference type="RefSeq" id="XP_046060667.1">
    <property type="nucleotide sequence ID" value="XM_046204643.1"/>
</dbReference>
<dbReference type="CDD" id="cd23822">
    <property type="entry name" value="RWD_ScYIH1-like"/>
    <property type="match status" value="1"/>
</dbReference>
<dbReference type="AlphaFoldDB" id="A0A9P8T411"/>